<keyword evidence="2" id="KW-1185">Reference proteome</keyword>
<evidence type="ECO:0008006" key="3">
    <source>
        <dbReference type="Google" id="ProtNLM"/>
    </source>
</evidence>
<protein>
    <recommendedName>
        <fullName evidence="3">ATP-dependent zinc metalloprotease FtsH</fullName>
    </recommendedName>
</protein>
<dbReference type="GO" id="GO:0004176">
    <property type="term" value="F:ATP-dependent peptidase activity"/>
    <property type="evidence" value="ECO:0007669"/>
    <property type="project" value="InterPro"/>
</dbReference>
<dbReference type="OrthoDB" id="263464at2"/>
<dbReference type="InterPro" id="IPR037219">
    <property type="entry name" value="Peptidase_M41-like"/>
</dbReference>
<dbReference type="RefSeq" id="WP_146564907.1">
    <property type="nucleotide sequence ID" value="NZ_SIHJ01000001.1"/>
</dbReference>
<gene>
    <name evidence="1" type="ORF">KOR34_25320</name>
</gene>
<reference evidence="1 2" key="1">
    <citation type="submission" date="2019-02" db="EMBL/GenBank/DDBJ databases">
        <title>Deep-cultivation of Planctomycetes and their phenomic and genomic characterization uncovers novel biology.</title>
        <authorList>
            <person name="Wiegand S."/>
            <person name="Jogler M."/>
            <person name="Boedeker C."/>
            <person name="Pinto D."/>
            <person name="Vollmers J."/>
            <person name="Rivas-Marin E."/>
            <person name="Kohn T."/>
            <person name="Peeters S.H."/>
            <person name="Heuer A."/>
            <person name="Rast P."/>
            <person name="Oberbeckmann S."/>
            <person name="Bunk B."/>
            <person name="Jeske O."/>
            <person name="Meyerdierks A."/>
            <person name="Storesund J.E."/>
            <person name="Kallscheuer N."/>
            <person name="Luecker S."/>
            <person name="Lage O.M."/>
            <person name="Pohl T."/>
            <person name="Merkel B.J."/>
            <person name="Hornburger P."/>
            <person name="Mueller R.-W."/>
            <person name="Bruemmer F."/>
            <person name="Labrenz M."/>
            <person name="Spormann A.M."/>
            <person name="Op Den Camp H."/>
            <person name="Overmann J."/>
            <person name="Amann R."/>
            <person name="Jetten M.S.M."/>
            <person name="Mascher T."/>
            <person name="Medema M.H."/>
            <person name="Devos D.P."/>
            <person name="Kaster A.-K."/>
            <person name="Ovreas L."/>
            <person name="Rohde M."/>
            <person name="Galperin M.Y."/>
            <person name="Jogler C."/>
        </authorList>
    </citation>
    <scope>NUCLEOTIDE SEQUENCE [LARGE SCALE GENOMIC DNA]</scope>
    <source>
        <strain evidence="1 2">KOR34</strain>
    </source>
</reference>
<proteinExistence type="predicted"/>
<dbReference type="EMBL" id="SIHJ01000001">
    <property type="protein sequence ID" value="TWT37578.1"/>
    <property type="molecule type" value="Genomic_DNA"/>
</dbReference>
<accession>A0A5C5VFY7</accession>
<dbReference type="GO" id="GO:0004222">
    <property type="term" value="F:metalloendopeptidase activity"/>
    <property type="evidence" value="ECO:0007669"/>
    <property type="project" value="InterPro"/>
</dbReference>
<dbReference type="AlphaFoldDB" id="A0A5C5VFY7"/>
<dbReference type="Gene3D" id="1.20.58.760">
    <property type="entry name" value="Peptidase M41"/>
    <property type="match status" value="1"/>
</dbReference>
<dbReference type="GO" id="GO:0005524">
    <property type="term" value="F:ATP binding"/>
    <property type="evidence" value="ECO:0007669"/>
    <property type="project" value="InterPro"/>
</dbReference>
<organism evidence="1 2">
    <name type="scientific">Posidoniimonas corsicana</name>
    <dbReference type="NCBI Taxonomy" id="1938618"/>
    <lineage>
        <taxon>Bacteria</taxon>
        <taxon>Pseudomonadati</taxon>
        <taxon>Planctomycetota</taxon>
        <taxon>Planctomycetia</taxon>
        <taxon>Pirellulales</taxon>
        <taxon>Lacipirellulaceae</taxon>
        <taxon>Posidoniimonas</taxon>
    </lineage>
</organism>
<comment type="caution">
    <text evidence="1">The sequence shown here is derived from an EMBL/GenBank/DDBJ whole genome shotgun (WGS) entry which is preliminary data.</text>
</comment>
<evidence type="ECO:0000313" key="1">
    <source>
        <dbReference type="EMBL" id="TWT37578.1"/>
    </source>
</evidence>
<sequence>MDDHDTLTAYHEAGHAVVAYALGATVEQLRLGGFDDADELPQRFGDCRVNWGRVDPKTDWQLQRELLAVLAGPVAEMIYRDEPLHPALDGPSQGDWAHAWELCRAAVPAPELRTRVLESLIASLRQTMQRDAWWAAIAAVADELLAHEVLDQEQTDETLSFWIGRI</sequence>
<name>A0A5C5VFY7_9BACT</name>
<dbReference type="SUPFAM" id="SSF140990">
    <property type="entry name" value="FtsH protease domain-like"/>
    <property type="match status" value="1"/>
</dbReference>
<dbReference type="GO" id="GO:0006508">
    <property type="term" value="P:proteolysis"/>
    <property type="evidence" value="ECO:0007669"/>
    <property type="project" value="InterPro"/>
</dbReference>
<dbReference type="Proteomes" id="UP000316714">
    <property type="component" value="Unassembled WGS sequence"/>
</dbReference>
<evidence type="ECO:0000313" key="2">
    <source>
        <dbReference type="Proteomes" id="UP000316714"/>
    </source>
</evidence>